<sequence length="90" mass="9685">MGDHPQKTDEKHVGEDNGMGKVSTEEELVFSEADGDDSEGMKLISVDVIMKIGSLSIESKDDHTDRDALEEDVTVGTISVKVNGFEGKSS</sequence>
<dbReference type="Proteomes" id="UP001180020">
    <property type="component" value="Unassembled WGS sequence"/>
</dbReference>
<reference evidence="2" key="2">
    <citation type="submission" date="2023-06" db="EMBL/GenBank/DDBJ databases">
        <authorList>
            <person name="Ma L."/>
            <person name="Liu K.-W."/>
            <person name="Li Z."/>
            <person name="Hsiao Y.-Y."/>
            <person name="Qi Y."/>
            <person name="Fu T."/>
            <person name="Tang G."/>
            <person name="Zhang D."/>
            <person name="Sun W.-H."/>
            <person name="Liu D.-K."/>
            <person name="Li Y."/>
            <person name="Chen G.-Z."/>
            <person name="Liu X.-D."/>
            <person name="Liao X.-Y."/>
            <person name="Jiang Y.-T."/>
            <person name="Yu X."/>
            <person name="Hao Y."/>
            <person name="Huang J."/>
            <person name="Zhao X.-W."/>
            <person name="Ke S."/>
            <person name="Chen Y.-Y."/>
            <person name="Wu W.-L."/>
            <person name="Hsu J.-L."/>
            <person name="Lin Y.-F."/>
            <person name="Huang M.-D."/>
            <person name="Li C.-Y."/>
            <person name="Huang L."/>
            <person name="Wang Z.-W."/>
            <person name="Zhao X."/>
            <person name="Zhong W.-Y."/>
            <person name="Peng D.-H."/>
            <person name="Ahmad S."/>
            <person name="Lan S."/>
            <person name="Zhang J.-S."/>
            <person name="Tsai W.-C."/>
            <person name="Van De Peer Y."/>
            <person name="Liu Z.-J."/>
        </authorList>
    </citation>
    <scope>NUCLEOTIDE SEQUENCE</scope>
    <source>
        <strain evidence="2">CP</strain>
        <tissue evidence="2">Leaves</tissue>
    </source>
</reference>
<feature type="compositionally biased region" description="Basic and acidic residues" evidence="1">
    <location>
        <begin position="1"/>
        <end position="15"/>
    </location>
</feature>
<organism evidence="2 3">
    <name type="scientific">Acorus calamus</name>
    <name type="common">Sweet flag</name>
    <dbReference type="NCBI Taxonomy" id="4465"/>
    <lineage>
        <taxon>Eukaryota</taxon>
        <taxon>Viridiplantae</taxon>
        <taxon>Streptophyta</taxon>
        <taxon>Embryophyta</taxon>
        <taxon>Tracheophyta</taxon>
        <taxon>Spermatophyta</taxon>
        <taxon>Magnoliopsida</taxon>
        <taxon>Liliopsida</taxon>
        <taxon>Acoraceae</taxon>
        <taxon>Acorus</taxon>
    </lineage>
</organism>
<evidence type="ECO:0000313" key="2">
    <source>
        <dbReference type="EMBL" id="KAK1294019.1"/>
    </source>
</evidence>
<protein>
    <submittedName>
        <fullName evidence="2">Uncharacterized protein</fullName>
    </submittedName>
</protein>
<accession>A0AAV9CZZ9</accession>
<gene>
    <name evidence="2" type="ORF">QJS10_CPA16g01719</name>
</gene>
<proteinExistence type="predicted"/>
<keyword evidence="3" id="KW-1185">Reference proteome</keyword>
<evidence type="ECO:0000256" key="1">
    <source>
        <dbReference type="SAM" id="MobiDB-lite"/>
    </source>
</evidence>
<reference evidence="2" key="1">
    <citation type="journal article" date="2023" name="Nat. Commun.">
        <title>Diploid and tetraploid genomes of Acorus and the evolution of monocots.</title>
        <authorList>
            <person name="Ma L."/>
            <person name="Liu K.W."/>
            <person name="Li Z."/>
            <person name="Hsiao Y.Y."/>
            <person name="Qi Y."/>
            <person name="Fu T."/>
            <person name="Tang G.D."/>
            <person name="Zhang D."/>
            <person name="Sun W.H."/>
            <person name="Liu D.K."/>
            <person name="Li Y."/>
            <person name="Chen G.Z."/>
            <person name="Liu X.D."/>
            <person name="Liao X.Y."/>
            <person name="Jiang Y.T."/>
            <person name="Yu X."/>
            <person name="Hao Y."/>
            <person name="Huang J."/>
            <person name="Zhao X.W."/>
            <person name="Ke S."/>
            <person name="Chen Y.Y."/>
            <person name="Wu W.L."/>
            <person name="Hsu J.L."/>
            <person name="Lin Y.F."/>
            <person name="Huang M.D."/>
            <person name="Li C.Y."/>
            <person name="Huang L."/>
            <person name="Wang Z.W."/>
            <person name="Zhao X."/>
            <person name="Zhong W.Y."/>
            <person name="Peng D.H."/>
            <person name="Ahmad S."/>
            <person name="Lan S."/>
            <person name="Zhang J.S."/>
            <person name="Tsai W.C."/>
            <person name="Van de Peer Y."/>
            <person name="Liu Z.J."/>
        </authorList>
    </citation>
    <scope>NUCLEOTIDE SEQUENCE</scope>
    <source>
        <strain evidence="2">CP</strain>
    </source>
</reference>
<evidence type="ECO:0000313" key="3">
    <source>
        <dbReference type="Proteomes" id="UP001180020"/>
    </source>
</evidence>
<name>A0AAV9CZZ9_ACOCL</name>
<feature type="region of interest" description="Disordered" evidence="1">
    <location>
        <begin position="1"/>
        <end position="22"/>
    </location>
</feature>
<dbReference type="EMBL" id="JAUJYO010000016">
    <property type="protein sequence ID" value="KAK1294019.1"/>
    <property type="molecule type" value="Genomic_DNA"/>
</dbReference>
<comment type="caution">
    <text evidence="2">The sequence shown here is derived from an EMBL/GenBank/DDBJ whole genome shotgun (WGS) entry which is preliminary data.</text>
</comment>
<dbReference type="AlphaFoldDB" id="A0AAV9CZZ9"/>